<keyword evidence="2" id="KW-0238">DNA-binding</keyword>
<dbReference type="GO" id="GO:0003677">
    <property type="term" value="F:DNA binding"/>
    <property type="evidence" value="ECO:0007669"/>
    <property type="project" value="UniProtKB-KW"/>
</dbReference>
<keyword evidence="1" id="KW-0805">Transcription regulation</keyword>
<gene>
    <name evidence="5" type="ORF">GGP71_003190</name>
</gene>
<proteinExistence type="predicted"/>
<reference evidence="5" key="1">
    <citation type="submission" date="2022-08" db="EMBL/GenBank/DDBJ databases">
        <title>Genomic Encyclopedia of Type Strains, Phase V (KMG-V): Genome sequencing to study the core and pangenomes of soil and plant-associated prokaryotes.</title>
        <authorList>
            <person name="Whitman W."/>
        </authorList>
    </citation>
    <scope>NUCLEOTIDE SEQUENCE</scope>
    <source>
        <strain evidence="5">0</strain>
    </source>
</reference>
<dbReference type="RefSeq" id="WP_259220390.1">
    <property type="nucleotide sequence ID" value="NZ_JANTZH010000011.1"/>
</dbReference>
<dbReference type="GO" id="GO:0003700">
    <property type="term" value="F:DNA-binding transcription factor activity"/>
    <property type="evidence" value="ECO:0007669"/>
    <property type="project" value="TreeGrafter"/>
</dbReference>
<comment type="caution">
    <text evidence="5">The sequence shown here is derived from an EMBL/GenBank/DDBJ whole genome shotgun (WGS) entry which is preliminary data.</text>
</comment>
<dbReference type="AlphaFoldDB" id="A0A9X2Q432"/>
<organism evidence="5 6">
    <name type="scientific">Salinibacter ruber</name>
    <dbReference type="NCBI Taxonomy" id="146919"/>
    <lineage>
        <taxon>Bacteria</taxon>
        <taxon>Pseudomonadati</taxon>
        <taxon>Rhodothermota</taxon>
        <taxon>Rhodothermia</taxon>
        <taxon>Rhodothermales</taxon>
        <taxon>Salinibacteraceae</taxon>
        <taxon>Salinibacter</taxon>
    </lineage>
</organism>
<protein>
    <submittedName>
        <fullName evidence="5">Transcriptional regulator with XRE-family HTH domain</fullName>
    </submittedName>
</protein>
<dbReference type="GO" id="GO:0005829">
    <property type="term" value="C:cytosol"/>
    <property type="evidence" value="ECO:0007669"/>
    <property type="project" value="TreeGrafter"/>
</dbReference>
<dbReference type="PANTHER" id="PTHR46797:SF23">
    <property type="entry name" value="HTH-TYPE TRANSCRIPTIONAL REGULATOR SUTR"/>
    <property type="match status" value="1"/>
</dbReference>
<name>A0A9X2Q432_9BACT</name>
<sequence>MSRKQIDAPLQPQEAFGKAVRLRRHELELSQEELGARCDLDRTYISGIERGERNPTIQTIWVFADGLEIASHALLERTEKRIEQAKEEKGDP</sequence>
<dbReference type="SMART" id="SM00530">
    <property type="entry name" value="HTH_XRE"/>
    <property type="match status" value="1"/>
</dbReference>
<accession>A0A9X2Q432</accession>
<evidence type="ECO:0000256" key="3">
    <source>
        <dbReference type="ARBA" id="ARBA00023163"/>
    </source>
</evidence>
<dbReference type="PROSITE" id="PS50943">
    <property type="entry name" value="HTH_CROC1"/>
    <property type="match status" value="1"/>
</dbReference>
<dbReference type="Pfam" id="PF01381">
    <property type="entry name" value="HTH_3"/>
    <property type="match status" value="1"/>
</dbReference>
<dbReference type="InterPro" id="IPR050807">
    <property type="entry name" value="TransReg_Diox_bact_type"/>
</dbReference>
<dbReference type="EMBL" id="JANUAU010000015">
    <property type="protein sequence ID" value="MCS3679241.1"/>
    <property type="molecule type" value="Genomic_DNA"/>
</dbReference>
<evidence type="ECO:0000259" key="4">
    <source>
        <dbReference type="PROSITE" id="PS50943"/>
    </source>
</evidence>
<dbReference type="InterPro" id="IPR010982">
    <property type="entry name" value="Lambda_DNA-bd_dom_sf"/>
</dbReference>
<dbReference type="Gene3D" id="1.10.260.40">
    <property type="entry name" value="lambda repressor-like DNA-binding domains"/>
    <property type="match status" value="1"/>
</dbReference>
<dbReference type="InterPro" id="IPR001387">
    <property type="entry name" value="Cro/C1-type_HTH"/>
</dbReference>
<evidence type="ECO:0000256" key="2">
    <source>
        <dbReference type="ARBA" id="ARBA00023125"/>
    </source>
</evidence>
<dbReference type="CDD" id="cd00093">
    <property type="entry name" value="HTH_XRE"/>
    <property type="match status" value="1"/>
</dbReference>
<feature type="domain" description="HTH cro/C1-type" evidence="4">
    <location>
        <begin position="20"/>
        <end position="75"/>
    </location>
</feature>
<dbReference type="Proteomes" id="UP001155027">
    <property type="component" value="Unassembled WGS sequence"/>
</dbReference>
<evidence type="ECO:0000313" key="6">
    <source>
        <dbReference type="Proteomes" id="UP001155027"/>
    </source>
</evidence>
<dbReference type="PANTHER" id="PTHR46797">
    <property type="entry name" value="HTH-TYPE TRANSCRIPTIONAL REGULATOR"/>
    <property type="match status" value="1"/>
</dbReference>
<evidence type="ECO:0000256" key="1">
    <source>
        <dbReference type="ARBA" id="ARBA00023015"/>
    </source>
</evidence>
<dbReference type="SUPFAM" id="SSF47413">
    <property type="entry name" value="lambda repressor-like DNA-binding domains"/>
    <property type="match status" value="1"/>
</dbReference>
<evidence type="ECO:0000313" key="5">
    <source>
        <dbReference type="EMBL" id="MCS3679241.1"/>
    </source>
</evidence>
<keyword evidence="3" id="KW-0804">Transcription</keyword>